<sequence>MLLPYLAACSVFCTIAVSHTNHHQNHRRSFGQKLPHSFYQSVSQNNNAFSFIHTFSTDPQPLTVEKAVDLALTFSAEKLNLGREQFLVTSSHKSDHNGVTHVYLQQIINGLKVANSFVNVNLDRSGNVLSFGSSFYLGSGIPPSFEKDMPKNPDDTLVDQTDDAQDYSFFSFFSRTTKEGEKKRLNPSDAILYLAKHLQIEYDQDVVEVEPVYNILSTNGLVTPSHSLKVPFALSDVPCTLSYIQVHLNGNTELKLVWDLEVEMEDSWYHAHVDSDTGDVHSLVDWVSDATYNVFPLGVNDPIDGDRKVAKNPENEAASPTGWHTQRGKNFSDTRGNNVFAQENLEGGGNWKDNYRPNGKKDLVFDFPYDKNNDPSTYVDLAVTNLFYWNNIIHDLFYVYGFDEKAGNFQEHNFGKGGKENDGVIANAQDGSGTNNANFATPPDGQRGRMRMYVWDVVKPSRDGDLEGGIIVHEYAHGISTRLTGGPANSGCLGWGESGGMGEGWGDFFATIFRHTPKTKRSDVFAMGKYANGGKGIRKYSYSESMDINPSTYQYITKPAYWGVHAKGEVWAAILLEAYWEVVEAVGFEADWFNAFGNKKNRGKKTYYDIFNMEHVEKKKPSSEKLKGNTLMMQLVVDGLKLQPCYPSFVDARDAIIEADEVGFGGEHVCLLWKGFAKRGLGYGARAGGRQSFEIPGKCRSADL</sequence>
<evidence type="ECO:0000256" key="10">
    <source>
        <dbReference type="ARBA" id="ARBA00023145"/>
    </source>
</evidence>
<evidence type="ECO:0000313" key="16">
    <source>
        <dbReference type="EMBL" id="KAJ3217604.1"/>
    </source>
</evidence>
<comment type="subcellular location">
    <subcellularLocation>
        <location evidence="1 13">Secreted</location>
    </subcellularLocation>
</comment>
<feature type="binding site" evidence="12">
    <location>
        <position position="477"/>
    </location>
    <ligand>
        <name>Zn(2+)</name>
        <dbReference type="ChEBI" id="CHEBI:29105"/>
        <note>catalytic</note>
    </ligand>
</feature>
<evidence type="ECO:0000256" key="6">
    <source>
        <dbReference type="ARBA" id="ARBA00022729"/>
    </source>
</evidence>
<organism evidence="16 17">
    <name type="scientific">Clydaea vesicula</name>
    <dbReference type="NCBI Taxonomy" id="447962"/>
    <lineage>
        <taxon>Eukaryota</taxon>
        <taxon>Fungi</taxon>
        <taxon>Fungi incertae sedis</taxon>
        <taxon>Chytridiomycota</taxon>
        <taxon>Chytridiomycota incertae sedis</taxon>
        <taxon>Chytridiomycetes</taxon>
        <taxon>Lobulomycetales</taxon>
        <taxon>Lobulomycetaceae</taxon>
        <taxon>Clydaea</taxon>
    </lineage>
</organism>
<evidence type="ECO:0000256" key="14">
    <source>
        <dbReference type="SAM" id="MobiDB-lite"/>
    </source>
</evidence>
<dbReference type="Gene3D" id="3.10.170.10">
    <property type="match status" value="1"/>
</dbReference>
<keyword evidence="9 13" id="KW-0482">Metalloprotease</keyword>
<keyword evidence="17" id="KW-1185">Reference proteome</keyword>
<feature type="binding site" evidence="12">
    <location>
        <position position="503"/>
    </location>
    <ligand>
        <name>Zn(2+)</name>
        <dbReference type="ChEBI" id="CHEBI:29105"/>
        <note>catalytic</note>
    </ligand>
</feature>
<proteinExistence type="inferred from homology"/>
<evidence type="ECO:0000256" key="1">
    <source>
        <dbReference type="ARBA" id="ARBA00004613"/>
    </source>
</evidence>
<evidence type="ECO:0000256" key="12">
    <source>
        <dbReference type="PIRSR" id="PIRSR601842-2"/>
    </source>
</evidence>
<dbReference type="InterPro" id="IPR027268">
    <property type="entry name" value="Peptidase_M4/M1_CTD_sf"/>
</dbReference>
<keyword evidence="6" id="KW-0732">Signal</keyword>
<comment type="caution">
    <text evidence="16">The sequence shown here is derived from an EMBL/GenBank/DDBJ whole genome shotgun (WGS) entry which is preliminary data.</text>
</comment>
<dbReference type="GO" id="GO:0005615">
    <property type="term" value="C:extracellular space"/>
    <property type="evidence" value="ECO:0007669"/>
    <property type="project" value="InterPro"/>
</dbReference>
<dbReference type="AlphaFoldDB" id="A0AAD5TZG0"/>
<dbReference type="InterPro" id="IPR050371">
    <property type="entry name" value="Fungal_virulence_M36"/>
</dbReference>
<protein>
    <recommendedName>
        <fullName evidence="13">Extracellular metalloproteinase</fullName>
        <ecNumber evidence="13">3.4.24.-</ecNumber>
    </recommendedName>
    <alternativeName>
        <fullName evidence="13">Fungalysin</fullName>
    </alternativeName>
</protein>
<evidence type="ECO:0000259" key="15">
    <source>
        <dbReference type="Pfam" id="PF07504"/>
    </source>
</evidence>
<comment type="similarity">
    <text evidence="2 13">Belongs to the peptidase M36 family.</text>
</comment>
<dbReference type="EMBL" id="JADGJW010000418">
    <property type="protein sequence ID" value="KAJ3217604.1"/>
    <property type="molecule type" value="Genomic_DNA"/>
</dbReference>
<dbReference type="GO" id="GO:0004222">
    <property type="term" value="F:metalloendopeptidase activity"/>
    <property type="evidence" value="ECO:0007669"/>
    <property type="project" value="InterPro"/>
</dbReference>
<dbReference type="EC" id="3.4.24.-" evidence="13"/>
<dbReference type="CDD" id="cd09596">
    <property type="entry name" value="M36"/>
    <property type="match status" value="1"/>
</dbReference>
<feature type="region of interest" description="Disordered" evidence="14">
    <location>
        <begin position="307"/>
        <end position="335"/>
    </location>
</feature>
<accession>A0AAD5TZG0</accession>
<evidence type="ECO:0000256" key="9">
    <source>
        <dbReference type="ARBA" id="ARBA00023049"/>
    </source>
</evidence>
<dbReference type="Pfam" id="PF07504">
    <property type="entry name" value="FTP"/>
    <property type="match status" value="1"/>
</dbReference>
<dbReference type="GO" id="GO:0006508">
    <property type="term" value="P:proteolysis"/>
    <property type="evidence" value="ECO:0007669"/>
    <property type="project" value="UniProtKB-KW"/>
</dbReference>
<keyword evidence="7 13" id="KW-0378">Hydrolase</keyword>
<evidence type="ECO:0000256" key="8">
    <source>
        <dbReference type="ARBA" id="ARBA00022833"/>
    </source>
</evidence>
<keyword evidence="10 13" id="KW-0865">Zymogen</keyword>
<feature type="binding site" evidence="12">
    <location>
        <position position="289"/>
    </location>
    <ligand>
        <name>Zn(2+)</name>
        <dbReference type="ChEBI" id="CHEBI:29105"/>
        <note>catalytic</note>
    </ligand>
</feature>
<dbReference type="InterPro" id="IPR001842">
    <property type="entry name" value="Peptidase_M36"/>
</dbReference>
<keyword evidence="8 12" id="KW-0862">Zinc</keyword>
<reference evidence="16" key="1">
    <citation type="submission" date="2020-05" db="EMBL/GenBank/DDBJ databases">
        <title>Phylogenomic resolution of chytrid fungi.</title>
        <authorList>
            <person name="Stajich J.E."/>
            <person name="Amses K."/>
            <person name="Simmons R."/>
            <person name="Seto K."/>
            <person name="Myers J."/>
            <person name="Bonds A."/>
            <person name="Quandt C.A."/>
            <person name="Barry K."/>
            <person name="Liu P."/>
            <person name="Grigoriev I."/>
            <person name="Longcore J.E."/>
            <person name="James T.Y."/>
        </authorList>
    </citation>
    <scope>NUCLEOTIDE SEQUENCE</scope>
    <source>
        <strain evidence="16">JEL0476</strain>
    </source>
</reference>
<keyword evidence="4 13" id="KW-0645">Protease</keyword>
<name>A0AAD5TZG0_9FUNG</name>
<evidence type="ECO:0000256" key="4">
    <source>
        <dbReference type="ARBA" id="ARBA00022670"/>
    </source>
</evidence>
<dbReference type="Gene3D" id="1.10.390.10">
    <property type="entry name" value="Neutral Protease Domain 2"/>
    <property type="match status" value="1"/>
</dbReference>
<gene>
    <name evidence="16" type="primary">MEP5_3</name>
    <name evidence="16" type="ORF">HK099_005399</name>
</gene>
<comment type="cofactor">
    <cofactor evidence="12">
        <name>Zn(2+)</name>
        <dbReference type="ChEBI" id="CHEBI:29105"/>
    </cofactor>
    <text evidence="12">Binds 1 zinc ion per subunit.</text>
</comment>
<feature type="active site" evidence="11">
    <location>
        <position position="474"/>
    </location>
</feature>
<dbReference type="PANTHER" id="PTHR33478:SF1">
    <property type="entry name" value="EXTRACELLULAR METALLOPROTEINASE MEP"/>
    <property type="match status" value="1"/>
</dbReference>
<dbReference type="GO" id="GO:0008270">
    <property type="term" value="F:zinc ion binding"/>
    <property type="evidence" value="ECO:0007669"/>
    <property type="project" value="InterPro"/>
</dbReference>
<feature type="domain" description="FTP" evidence="15">
    <location>
        <begin position="84"/>
        <end position="135"/>
    </location>
</feature>
<evidence type="ECO:0000256" key="13">
    <source>
        <dbReference type="RuleBase" id="RU364017"/>
    </source>
</evidence>
<evidence type="ECO:0000256" key="5">
    <source>
        <dbReference type="ARBA" id="ARBA00022723"/>
    </source>
</evidence>
<dbReference type="InterPro" id="IPR011096">
    <property type="entry name" value="FTP_domain"/>
</dbReference>
<dbReference type="PANTHER" id="PTHR33478">
    <property type="entry name" value="EXTRACELLULAR METALLOPROTEINASE MEP"/>
    <property type="match status" value="1"/>
</dbReference>
<dbReference type="Pfam" id="PF02128">
    <property type="entry name" value="Peptidase_M36"/>
    <property type="match status" value="1"/>
</dbReference>
<evidence type="ECO:0000256" key="7">
    <source>
        <dbReference type="ARBA" id="ARBA00022801"/>
    </source>
</evidence>
<evidence type="ECO:0000256" key="11">
    <source>
        <dbReference type="PIRSR" id="PIRSR601842-1"/>
    </source>
</evidence>
<keyword evidence="3 13" id="KW-0964">Secreted</keyword>
<keyword evidence="5 12" id="KW-0479">Metal-binding</keyword>
<evidence type="ECO:0000256" key="2">
    <source>
        <dbReference type="ARBA" id="ARBA00006006"/>
    </source>
</evidence>
<evidence type="ECO:0000313" key="17">
    <source>
        <dbReference type="Proteomes" id="UP001211065"/>
    </source>
</evidence>
<feature type="binding site" evidence="12">
    <location>
        <position position="473"/>
    </location>
    <ligand>
        <name>Zn(2+)</name>
        <dbReference type="ChEBI" id="CHEBI:29105"/>
        <note>catalytic</note>
    </ligand>
</feature>
<feature type="compositionally biased region" description="Polar residues" evidence="14">
    <location>
        <begin position="322"/>
        <end position="335"/>
    </location>
</feature>
<dbReference type="SUPFAM" id="SSF55486">
    <property type="entry name" value="Metalloproteases ('zincins'), catalytic domain"/>
    <property type="match status" value="1"/>
</dbReference>
<evidence type="ECO:0000256" key="3">
    <source>
        <dbReference type="ARBA" id="ARBA00022525"/>
    </source>
</evidence>
<dbReference type="Proteomes" id="UP001211065">
    <property type="component" value="Unassembled WGS sequence"/>
</dbReference>